<comment type="similarity">
    <text evidence="2 8">Belongs to the RecA family. RAD51 subfamily.</text>
</comment>
<dbReference type="SUPFAM" id="SSF47794">
    <property type="entry name" value="Rad51 N-terminal domain-like"/>
    <property type="match status" value="1"/>
</dbReference>
<dbReference type="GO" id="GO:0000150">
    <property type="term" value="F:DNA strand exchange activity"/>
    <property type="evidence" value="ECO:0007669"/>
    <property type="project" value="InterPro"/>
</dbReference>
<evidence type="ECO:0000256" key="8">
    <source>
        <dbReference type="RuleBase" id="RU364139"/>
    </source>
</evidence>
<feature type="domain" description="RecA family profile 1" evidence="10">
    <location>
        <begin position="99"/>
        <end position="268"/>
    </location>
</feature>
<keyword evidence="4 7" id="KW-0067">ATP-binding</keyword>
<dbReference type="GO" id="GO:0000730">
    <property type="term" value="P:DNA recombinase assembly"/>
    <property type="evidence" value="ECO:0007669"/>
    <property type="project" value="TreeGrafter"/>
</dbReference>
<dbReference type="PROSITE" id="PS50163">
    <property type="entry name" value="RECA_3"/>
    <property type="match status" value="1"/>
</dbReference>
<evidence type="ECO:0000313" key="12">
    <source>
        <dbReference type="EMBL" id="KAI7839263.1"/>
    </source>
</evidence>
<dbReference type="GO" id="GO:0042148">
    <property type="term" value="P:DNA strand invasion"/>
    <property type="evidence" value="ECO:0007669"/>
    <property type="project" value="TreeGrafter"/>
</dbReference>
<dbReference type="PROSITE" id="PS50162">
    <property type="entry name" value="RECA_2"/>
    <property type="match status" value="1"/>
</dbReference>
<evidence type="ECO:0000256" key="2">
    <source>
        <dbReference type="ARBA" id="ARBA00007095"/>
    </source>
</evidence>
<gene>
    <name evidence="12" type="ORF">COHA_006961</name>
</gene>
<keyword evidence="8" id="KW-0233">DNA recombination</keyword>
<dbReference type="GO" id="GO:1990426">
    <property type="term" value="P:mitotic recombination-dependent replication fork processing"/>
    <property type="evidence" value="ECO:0007669"/>
    <property type="project" value="InterPro"/>
</dbReference>
<keyword evidence="6 8" id="KW-0539">Nucleus</keyword>
<dbReference type="InterPro" id="IPR013632">
    <property type="entry name" value="Rad51_C"/>
</dbReference>
<dbReference type="PANTHER" id="PTHR22942:SF39">
    <property type="entry name" value="DNA REPAIR PROTEIN RAD51 HOMOLOG 1"/>
    <property type="match status" value="1"/>
</dbReference>
<evidence type="ECO:0000256" key="6">
    <source>
        <dbReference type="ARBA" id="ARBA00023242"/>
    </source>
</evidence>
<dbReference type="InterPro" id="IPR020588">
    <property type="entry name" value="RecA_ATP-bd"/>
</dbReference>
<dbReference type="Pfam" id="PF08423">
    <property type="entry name" value="Rad51"/>
    <property type="match status" value="1"/>
</dbReference>
<evidence type="ECO:0000256" key="1">
    <source>
        <dbReference type="ARBA" id="ARBA00004123"/>
    </source>
</evidence>
<dbReference type="AlphaFoldDB" id="A0AAD5DMU3"/>
<dbReference type="GO" id="GO:0005524">
    <property type="term" value="F:ATP binding"/>
    <property type="evidence" value="ECO:0007669"/>
    <property type="project" value="UniProtKB-KW"/>
</dbReference>
<dbReference type="GO" id="GO:0003690">
    <property type="term" value="F:double-stranded DNA binding"/>
    <property type="evidence" value="ECO:0007669"/>
    <property type="project" value="InterPro"/>
</dbReference>
<dbReference type="GO" id="GO:0140664">
    <property type="term" value="F:ATP-dependent DNA damage sensor activity"/>
    <property type="evidence" value="ECO:0007669"/>
    <property type="project" value="InterPro"/>
</dbReference>
<evidence type="ECO:0000256" key="4">
    <source>
        <dbReference type="ARBA" id="ARBA00022840"/>
    </source>
</evidence>
<dbReference type="NCBIfam" id="TIGR02239">
    <property type="entry name" value="recomb_RAD51"/>
    <property type="match status" value="1"/>
</dbReference>
<comment type="caution">
    <text evidence="12">The sequence shown here is derived from an EMBL/GenBank/DDBJ whole genome shotgun (WGS) entry which is preliminary data.</text>
</comment>
<dbReference type="GO" id="GO:0000794">
    <property type="term" value="C:condensed nuclear chromosome"/>
    <property type="evidence" value="ECO:0007669"/>
    <property type="project" value="TreeGrafter"/>
</dbReference>
<evidence type="ECO:0000259" key="11">
    <source>
        <dbReference type="PROSITE" id="PS50163"/>
    </source>
</evidence>
<comment type="function">
    <text evidence="8">Binds to single and double-stranded DNA and exhibits DNA-dependent ATPase activity. Unwinds duplex DNA. Component of the meiotic recombination pathway. Seems to play a role in mediating chromosome homology search, chromosome pairing and synapsis at early stages and probably chromosome crossing-over at later stages in meiosis. Probably is involved in the repair of meiotic double strand breaks (DBSs) and in homologous recombination.</text>
</comment>
<evidence type="ECO:0000256" key="3">
    <source>
        <dbReference type="ARBA" id="ARBA00022741"/>
    </source>
</evidence>
<proteinExistence type="inferred from homology"/>
<dbReference type="GO" id="GO:0007131">
    <property type="term" value="P:reciprocal meiotic recombination"/>
    <property type="evidence" value="ECO:0007669"/>
    <property type="project" value="TreeGrafter"/>
</dbReference>
<dbReference type="InterPro" id="IPR003593">
    <property type="entry name" value="AAA+_ATPase"/>
</dbReference>
<evidence type="ECO:0000256" key="5">
    <source>
        <dbReference type="ARBA" id="ARBA00023125"/>
    </source>
</evidence>
<dbReference type="PANTHER" id="PTHR22942">
    <property type="entry name" value="RECA/RAD51/RADA DNA STRAND-PAIRING FAMILY MEMBER"/>
    <property type="match status" value="1"/>
</dbReference>
<dbReference type="NCBIfam" id="NF003301">
    <property type="entry name" value="PRK04301.1"/>
    <property type="match status" value="1"/>
</dbReference>
<dbReference type="PIRSF" id="PIRSF005856">
    <property type="entry name" value="Rad51"/>
    <property type="match status" value="1"/>
</dbReference>
<dbReference type="InterPro" id="IPR016467">
    <property type="entry name" value="DNA_recomb/repair_RecA-like"/>
</dbReference>
<keyword evidence="8" id="KW-0227">DNA damage</keyword>
<protein>
    <recommendedName>
        <fullName evidence="8">DNA repair protein RAD51 homolog</fullName>
    </recommendedName>
</protein>
<keyword evidence="13" id="KW-1185">Reference proteome</keyword>
<feature type="domain" description="RecA family profile 2" evidence="11">
    <location>
        <begin position="277"/>
        <end position="342"/>
    </location>
</feature>
<dbReference type="Gene3D" id="1.10.150.20">
    <property type="entry name" value="5' to 3' exonuclease, C-terminal subdomain"/>
    <property type="match status" value="1"/>
</dbReference>
<keyword evidence="8" id="KW-0234">DNA repair</keyword>
<dbReference type="GO" id="GO:0070192">
    <property type="term" value="P:chromosome organization involved in meiotic cell cycle"/>
    <property type="evidence" value="ECO:0007669"/>
    <property type="project" value="TreeGrafter"/>
</dbReference>
<evidence type="ECO:0000256" key="9">
    <source>
        <dbReference type="SAM" id="MobiDB-lite"/>
    </source>
</evidence>
<reference evidence="12" key="1">
    <citation type="submission" date="2020-11" db="EMBL/GenBank/DDBJ databases">
        <title>Chlorella ohadii genome sequencing and assembly.</title>
        <authorList>
            <person name="Murik O."/>
            <person name="Treves H."/>
            <person name="Kedem I."/>
            <person name="Shotland Y."/>
            <person name="Kaplan A."/>
        </authorList>
    </citation>
    <scope>NUCLEOTIDE SEQUENCE</scope>
    <source>
        <strain evidence="12">1</strain>
    </source>
</reference>
<dbReference type="SMART" id="SM00382">
    <property type="entry name" value="AAA"/>
    <property type="match status" value="1"/>
</dbReference>
<dbReference type="InterPro" id="IPR027417">
    <property type="entry name" value="P-loop_NTPase"/>
</dbReference>
<evidence type="ECO:0000313" key="13">
    <source>
        <dbReference type="Proteomes" id="UP001205105"/>
    </source>
</evidence>
<organism evidence="12 13">
    <name type="scientific">Chlorella ohadii</name>
    <dbReference type="NCBI Taxonomy" id="2649997"/>
    <lineage>
        <taxon>Eukaryota</taxon>
        <taxon>Viridiplantae</taxon>
        <taxon>Chlorophyta</taxon>
        <taxon>core chlorophytes</taxon>
        <taxon>Trebouxiophyceae</taxon>
        <taxon>Chlorellales</taxon>
        <taxon>Chlorellaceae</taxon>
        <taxon>Chlorella clade</taxon>
        <taxon>Chlorella</taxon>
    </lineage>
</organism>
<dbReference type="InterPro" id="IPR011941">
    <property type="entry name" value="DNA_recomb/repair_Rad51"/>
</dbReference>
<dbReference type="EMBL" id="JADXDR010000104">
    <property type="protein sequence ID" value="KAI7839263.1"/>
    <property type="molecule type" value="Genomic_DNA"/>
</dbReference>
<evidence type="ECO:0000259" key="10">
    <source>
        <dbReference type="PROSITE" id="PS50162"/>
    </source>
</evidence>
<dbReference type="GO" id="GO:0006312">
    <property type="term" value="P:mitotic recombination"/>
    <property type="evidence" value="ECO:0007669"/>
    <property type="project" value="TreeGrafter"/>
</dbReference>
<feature type="region of interest" description="Disordered" evidence="9">
    <location>
        <begin position="1"/>
        <end position="21"/>
    </location>
</feature>
<accession>A0AAD5DMU3</accession>
<name>A0AAD5DMU3_9CHLO</name>
<keyword evidence="3 7" id="KW-0547">Nucleotide-binding</keyword>
<evidence type="ECO:0000256" key="7">
    <source>
        <dbReference type="RuleBase" id="RU003422"/>
    </source>
</evidence>
<dbReference type="Proteomes" id="UP001205105">
    <property type="component" value="Unassembled WGS sequence"/>
</dbReference>
<dbReference type="SUPFAM" id="SSF52540">
    <property type="entry name" value="P-loop containing nucleoside triphosphate hydrolases"/>
    <property type="match status" value="1"/>
</dbReference>
<dbReference type="InterPro" id="IPR010995">
    <property type="entry name" value="DNA_repair_Rad51/TF_NusA_a-hlx"/>
</dbReference>
<dbReference type="GO" id="GO:0003697">
    <property type="term" value="F:single-stranded DNA binding"/>
    <property type="evidence" value="ECO:0007669"/>
    <property type="project" value="InterPro"/>
</dbReference>
<sequence length="342" mass="36610">MAQAVAERVQEEQYAEEEAVGGPQMLESLQELGVPAADIKKLKEGGIATVEGLMFATTKELGAIKGISEAKVTKLKEMAAKIVPQGFTTAQQIMEQRQELIMVTTGCQALNDILGGGLETGSITELYGEYRSGKTQVCHTLCVTCQLPVDMGGGEGKALYIDTEGTFRPQRLVQIAERYGLNAQDVLDNVAYARAHNTEHQQQLLIQAAAMMAESRFAVLIVDSATALSEYMGRGELAARQNHLGRFLRGLQRLADEFGVAVMVTNQVVQGNLDGGSAMFSAPHLSLKAVGGNIMAHATTTRLQLRKGRGDTRVAKIIASPSQPEAEATFSIGAEGVTDAKE</sequence>
<comment type="subcellular location">
    <subcellularLocation>
        <location evidence="1 8">Nucleus</location>
    </subcellularLocation>
</comment>
<dbReference type="FunFam" id="3.40.50.300:FF:002052">
    <property type="entry name" value="DNA repair protein RAD51 homolog"/>
    <property type="match status" value="1"/>
</dbReference>
<dbReference type="Gene3D" id="3.40.50.300">
    <property type="entry name" value="P-loop containing nucleotide triphosphate hydrolases"/>
    <property type="match status" value="1"/>
</dbReference>
<dbReference type="InterPro" id="IPR020587">
    <property type="entry name" value="RecA_monomer-monomer_interface"/>
</dbReference>
<keyword evidence="5 8" id="KW-0238">DNA-binding</keyword>